<proteinExistence type="predicted"/>
<protein>
    <recommendedName>
        <fullName evidence="1">SpoVT-AbrB domain-containing protein</fullName>
    </recommendedName>
</protein>
<dbReference type="AlphaFoldDB" id="A0A1F4ZUN7"/>
<evidence type="ECO:0000313" key="2">
    <source>
        <dbReference type="EMBL" id="OGD09104.1"/>
    </source>
</evidence>
<comment type="caution">
    <text evidence="2">The sequence shown here is derived from an EMBL/GenBank/DDBJ whole genome shotgun (WGS) entry which is preliminary data.</text>
</comment>
<dbReference type="InterPro" id="IPR037914">
    <property type="entry name" value="SpoVT-AbrB_sf"/>
</dbReference>
<organism evidence="2 3">
    <name type="scientific">Candidatus Amesbacteria bacterium RIFOXYB1_FULL_44_23</name>
    <dbReference type="NCBI Taxonomy" id="1797263"/>
    <lineage>
        <taxon>Bacteria</taxon>
        <taxon>Candidatus Amesiibacteriota</taxon>
    </lineage>
</organism>
<sequence>MNQKILKTGNSLAVTIPSKFVRILGLKPGDDVAVKIDLAKGLMRCGFTATGQLTLLDSTKK</sequence>
<feature type="domain" description="SpoVT-AbrB" evidence="1">
    <location>
        <begin position="5"/>
        <end position="36"/>
    </location>
</feature>
<evidence type="ECO:0000259" key="1">
    <source>
        <dbReference type="Pfam" id="PF04014"/>
    </source>
</evidence>
<dbReference type="GO" id="GO:0003677">
    <property type="term" value="F:DNA binding"/>
    <property type="evidence" value="ECO:0007669"/>
    <property type="project" value="InterPro"/>
</dbReference>
<reference evidence="2 3" key="1">
    <citation type="journal article" date="2016" name="Nat. Commun.">
        <title>Thousands of microbial genomes shed light on interconnected biogeochemical processes in an aquifer system.</title>
        <authorList>
            <person name="Anantharaman K."/>
            <person name="Brown C.T."/>
            <person name="Hug L.A."/>
            <person name="Sharon I."/>
            <person name="Castelle C.J."/>
            <person name="Probst A.J."/>
            <person name="Thomas B.C."/>
            <person name="Singh A."/>
            <person name="Wilkins M.J."/>
            <person name="Karaoz U."/>
            <person name="Brodie E.L."/>
            <person name="Williams K.H."/>
            <person name="Hubbard S.S."/>
            <person name="Banfield J.F."/>
        </authorList>
    </citation>
    <scope>NUCLEOTIDE SEQUENCE [LARGE SCALE GENOMIC DNA]</scope>
</reference>
<evidence type="ECO:0000313" key="3">
    <source>
        <dbReference type="Proteomes" id="UP000176424"/>
    </source>
</evidence>
<dbReference type="Proteomes" id="UP000176424">
    <property type="component" value="Unassembled WGS sequence"/>
</dbReference>
<name>A0A1F4ZUN7_9BACT</name>
<dbReference type="EMBL" id="MEXR01000039">
    <property type="protein sequence ID" value="OGD09104.1"/>
    <property type="molecule type" value="Genomic_DNA"/>
</dbReference>
<dbReference type="Pfam" id="PF04014">
    <property type="entry name" value="MazE_antitoxin"/>
    <property type="match status" value="1"/>
</dbReference>
<dbReference type="Gene3D" id="2.10.260.10">
    <property type="match status" value="1"/>
</dbReference>
<dbReference type="STRING" id="1797263.A2397_03510"/>
<dbReference type="SUPFAM" id="SSF89447">
    <property type="entry name" value="AbrB/MazE/MraZ-like"/>
    <property type="match status" value="1"/>
</dbReference>
<dbReference type="InterPro" id="IPR007159">
    <property type="entry name" value="SpoVT-AbrB_dom"/>
</dbReference>
<accession>A0A1F4ZUN7</accession>
<gene>
    <name evidence="2" type="ORF">A2397_03510</name>
</gene>